<organism evidence="1 2">
    <name type="scientific">Aplysia californica</name>
    <name type="common">California sea hare</name>
    <dbReference type="NCBI Taxonomy" id="6500"/>
    <lineage>
        <taxon>Eukaryota</taxon>
        <taxon>Metazoa</taxon>
        <taxon>Spiralia</taxon>
        <taxon>Lophotrochozoa</taxon>
        <taxon>Mollusca</taxon>
        <taxon>Gastropoda</taxon>
        <taxon>Heterobranchia</taxon>
        <taxon>Euthyneura</taxon>
        <taxon>Tectipleura</taxon>
        <taxon>Aplysiida</taxon>
        <taxon>Aplysioidea</taxon>
        <taxon>Aplysiidae</taxon>
        <taxon>Aplysia</taxon>
    </lineage>
</organism>
<dbReference type="RefSeq" id="XP_012938185.1">
    <property type="nucleotide sequence ID" value="XM_013082731.1"/>
</dbReference>
<evidence type="ECO:0000313" key="1">
    <source>
        <dbReference type="Proteomes" id="UP000694888"/>
    </source>
</evidence>
<keyword evidence="1" id="KW-1185">Reference proteome</keyword>
<accession>A0ABM1A086</accession>
<protein>
    <submittedName>
        <fullName evidence="2">Craniofacial development protein 2-like</fullName>
    </submittedName>
</protein>
<dbReference type="Gene3D" id="3.60.10.10">
    <property type="entry name" value="Endonuclease/exonuclease/phosphatase"/>
    <property type="match status" value="1"/>
</dbReference>
<proteinExistence type="predicted"/>
<dbReference type="InterPro" id="IPR036691">
    <property type="entry name" value="Endo/exonu/phosph_ase_sf"/>
</dbReference>
<dbReference type="Proteomes" id="UP000694888">
    <property type="component" value="Unplaced"/>
</dbReference>
<dbReference type="GeneID" id="106011805"/>
<evidence type="ECO:0000313" key="2">
    <source>
        <dbReference type="RefSeq" id="XP_012938185.1"/>
    </source>
</evidence>
<dbReference type="SUPFAM" id="SSF56219">
    <property type="entry name" value="DNase I-like"/>
    <property type="match status" value="1"/>
</dbReference>
<sequence length="128" mass="14429">MSPRVTFDDESESDYSIALISYRPSQTGQPPVSKVLIRHGLGEDERRIHGVGFAVHNRILNRISTPHGISERITVMEIKTGKAHFISAYAPTLTTENEKKDQFFEELQDAINNVPKADQLFLMGDFNV</sequence>
<reference evidence="2" key="1">
    <citation type="submission" date="2025-08" db="UniProtKB">
        <authorList>
            <consortium name="RefSeq"/>
        </authorList>
    </citation>
    <scope>IDENTIFICATION</scope>
</reference>
<gene>
    <name evidence="2" type="primary">LOC106011805</name>
</gene>
<name>A0ABM1A086_APLCA</name>